<sequence length="131" mass="15775">MEWCPKYRYNIFRKPNIKADYEQALKEAANAKEWQILELAVMPEHVHTAIRTTKPENPSYILFYLKGRSSYIMFRKHPNLRLRYPKGHLWSRGNYCRTVGQDIERARNYIRNQADIHQRKLLEFNEGSPHL</sequence>
<dbReference type="Proteomes" id="UP000677687">
    <property type="component" value="Unassembled WGS sequence"/>
</dbReference>
<dbReference type="Gene3D" id="3.30.70.1290">
    <property type="entry name" value="Transposase IS200-like"/>
    <property type="match status" value="1"/>
</dbReference>
<evidence type="ECO:0000313" key="3">
    <source>
        <dbReference type="Proteomes" id="UP000677687"/>
    </source>
</evidence>
<gene>
    <name evidence="2" type="primary">tnpA</name>
    <name evidence="2" type="ORF">J4415_02880</name>
</gene>
<feature type="domain" description="Transposase IS200-like" evidence="1">
    <location>
        <begin position="1"/>
        <end position="113"/>
    </location>
</feature>
<protein>
    <submittedName>
        <fullName evidence="2">IS200/IS605 family transposase</fullName>
    </submittedName>
</protein>
<dbReference type="SMART" id="SM01321">
    <property type="entry name" value="Y1_Tnp"/>
    <property type="match status" value="1"/>
</dbReference>
<evidence type="ECO:0000259" key="1">
    <source>
        <dbReference type="SMART" id="SM01321"/>
    </source>
</evidence>
<dbReference type="PANTHER" id="PTHR33360:SF2">
    <property type="entry name" value="TRANSPOSASE FOR INSERTION SEQUENCE ELEMENT IS200"/>
    <property type="match status" value="1"/>
</dbReference>
<dbReference type="Pfam" id="PF01797">
    <property type="entry name" value="Y1_Tnp"/>
    <property type="match status" value="1"/>
</dbReference>
<evidence type="ECO:0000313" key="2">
    <source>
        <dbReference type="EMBL" id="MBS3057551.1"/>
    </source>
</evidence>
<dbReference type="InterPro" id="IPR002686">
    <property type="entry name" value="Transposase_17"/>
</dbReference>
<proteinExistence type="predicted"/>
<dbReference type="NCBIfam" id="NF033573">
    <property type="entry name" value="transpos_IS200"/>
    <property type="match status" value="1"/>
</dbReference>
<organism evidence="2 3">
    <name type="scientific">Candidatus Iainarchaeum sp</name>
    <dbReference type="NCBI Taxonomy" id="3101447"/>
    <lineage>
        <taxon>Archaea</taxon>
        <taxon>Candidatus Iainarchaeota</taxon>
        <taxon>Candidatus Iainarchaeia</taxon>
        <taxon>Candidatus Iainarchaeales</taxon>
        <taxon>Candidatus Iainarchaeaceae</taxon>
        <taxon>Candidatus Iainarchaeum</taxon>
    </lineage>
</organism>
<dbReference type="GO" id="GO:0006313">
    <property type="term" value="P:DNA transposition"/>
    <property type="evidence" value="ECO:0007669"/>
    <property type="project" value="InterPro"/>
</dbReference>
<dbReference type="PANTHER" id="PTHR33360">
    <property type="entry name" value="TRANSPOSASE FOR INSERTION SEQUENCE ELEMENT IS200"/>
    <property type="match status" value="1"/>
</dbReference>
<dbReference type="EMBL" id="JAGVWD010000042">
    <property type="protein sequence ID" value="MBS3057551.1"/>
    <property type="molecule type" value="Genomic_DNA"/>
</dbReference>
<accession>A0A8T4KT62</accession>
<reference evidence="2" key="2">
    <citation type="submission" date="2021-05" db="EMBL/GenBank/DDBJ databases">
        <title>Protein family content uncovers lineage relationships and bacterial pathway maintenance mechanisms in DPANN archaea.</title>
        <authorList>
            <person name="Castelle C.J."/>
            <person name="Meheust R."/>
            <person name="Jaffe A.L."/>
            <person name="Seitz K."/>
            <person name="Gong X."/>
            <person name="Baker B.J."/>
            <person name="Banfield J.F."/>
        </authorList>
    </citation>
    <scope>NUCLEOTIDE SEQUENCE</scope>
    <source>
        <strain evidence="2">RIFCSPHIGHO2_01_FULL_AR10_44_11</strain>
    </source>
</reference>
<comment type="caution">
    <text evidence="2">The sequence shown here is derived from an EMBL/GenBank/DDBJ whole genome shotgun (WGS) entry which is preliminary data.</text>
</comment>
<dbReference type="InterPro" id="IPR036515">
    <property type="entry name" value="Transposase_17_sf"/>
</dbReference>
<name>A0A8T4KT62_9ARCH</name>
<dbReference type="AlphaFoldDB" id="A0A8T4KT62"/>
<reference evidence="2" key="1">
    <citation type="submission" date="2021-03" db="EMBL/GenBank/DDBJ databases">
        <authorList>
            <person name="Jaffe A."/>
        </authorList>
    </citation>
    <scope>NUCLEOTIDE SEQUENCE</scope>
    <source>
        <strain evidence="2">RIFCSPHIGHO2_01_FULL_AR10_44_11</strain>
    </source>
</reference>
<dbReference type="GO" id="GO:0004803">
    <property type="term" value="F:transposase activity"/>
    <property type="evidence" value="ECO:0007669"/>
    <property type="project" value="InterPro"/>
</dbReference>
<dbReference type="GO" id="GO:0003677">
    <property type="term" value="F:DNA binding"/>
    <property type="evidence" value="ECO:0007669"/>
    <property type="project" value="InterPro"/>
</dbReference>
<dbReference type="SUPFAM" id="SSF143422">
    <property type="entry name" value="Transposase IS200-like"/>
    <property type="match status" value="1"/>
</dbReference>